<comment type="caution">
    <text evidence="1">The sequence shown here is derived from an EMBL/GenBank/DDBJ whole genome shotgun (WGS) entry which is preliminary data.</text>
</comment>
<evidence type="ECO:0000313" key="2">
    <source>
        <dbReference type="Proteomes" id="UP000755585"/>
    </source>
</evidence>
<gene>
    <name evidence="1" type="ORF">JOF29_002053</name>
</gene>
<accession>A0ABS4UH67</accession>
<proteinExistence type="predicted"/>
<sequence length="73" mass="7529">MSATVLNPDLSRSRSCSAAIHRVQSSPPITFTVWAISSSVATSIPTSCSTGAPSSNARLFVVCGAPIAFSADW</sequence>
<dbReference type="EMBL" id="JAGINT010000001">
    <property type="protein sequence ID" value="MBP2350970.1"/>
    <property type="molecule type" value="Genomic_DNA"/>
</dbReference>
<protein>
    <submittedName>
        <fullName evidence="1">Uncharacterized protein</fullName>
    </submittedName>
</protein>
<dbReference type="Proteomes" id="UP000755585">
    <property type="component" value="Unassembled WGS sequence"/>
</dbReference>
<name>A0ABS4UH67_9ACTN</name>
<organism evidence="1 2">
    <name type="scientific">Kribbella aluminosa</name>
    <dbReference type="NCBI Taxonomy" id="416017"/>
    <lineage>
        <taxon>Bacteria</taxon>
        <taxon>Bacillati</taxon>
        <taxon>Actinomycetota</taxon>
        <taxon>Actinomycetes</taxon>
        <taxon>Propionibacteriales</taxon>
        <taxon>Kribbellaceae</taxon>
        <taxon>Kribbella</taxon>
    </lineage>
</organism>
<evidence type="ECO:0000313" key="1">
    <source>
        <dbReference type="EMBL" id="MBP2350970.1"/>
    </source>
</evidence>
<keyword evidence="2" id="KW-1185">Reference proteome</keyword>
<reference evidence="1 2" key="1">
    <citation type="submission" date="2021-03" db="EMBL/GenBank/DDBJ databases">
        <title>Sequencing the genomes of 1000 actinobacteria strains.</title>
        <authorList>
            <person name="Klenk H.-P."/>
        </authorList>
    </citation>
    <scope>NUCLEOTIDE SEQUENCE [LARGE SCALE GENOMIC DNA]</scope>
    <source>
        <strain evidence="1 2">DSM 18824</strain>
    </source>
</reference>